<evidence type="ECO:0000256" key="3">
    <source>
        <dbReference type="ARBA" id="ARBA00023163"/>
    </source>
</evidence>
<dbReference type="PRINTS" id="PR00035">
    <property type="entry name" value="HTHGNTR"/>
</dbReference>
<feature type="domain" description="HTH gntR-type" evidence="4">
    <location>
        <begin position="10"/>
        <end position="78"/>
    </location>
</feature>
<name>A0ABT4J8A1_9RHOB</name>
<evidence type="ECO:0000313" key="6">
    <source>
        <dbReference type="Proteomes" id="UP001149822"/>
    </source>
</evidence>
<evidence type="ECO:0000313" key="5">
    <source>
        <dbReference type="EMBL" id="MCZ0963348.1"/>
    </source>
</evidence>
<evidence type="ECO:0000256" key="2">
    <source>
        <dbReference type="ARBA" id="ARBA00023125"/>
    </source>
</evidence>
<comment type="caution">
    <text evidence="5">The sequence shown here is derived from an EMBL/GenBank/DDBJ whole genome shotgun (WGS) entry which is preliminary data.</text>
</comment>
<sequence length="238" mass="26365">MRHDRVSGERKLGDIVYDEVFALIANGEFAENARLPSETELGRRFGASRPVVREALARLRDDGLIQSRQGSGSYVTRKPDANVFRFVEIGSVSDIQRCYDFRIGFEAGAAGLAATAWQAEEMAELEAAAADLEKGLTGGQLAVEADARFHRAVARATRNSYYISVQQSLDANIRFGMNLSRNLSLLRPAARSMQVQREHAQILDAIRNRDSKAASEAMARHIRNARHRMFEGADNDPA</sequence>
<dbReference type="SUPFAM" id="SSF46785">
    <property type="entry name" value="Winged helix' DNA-binding domain"/>
    <property type="match status" value="1"/>
</dbReference>
<dbReference type="RefSeq" id="WP_268943421.1">
    <property type="nucleotide sequence ID" value="NZ_JAPTYD010000035.1"/>
</dbReference>
<dbReference type="Gene3D" id="1.20.120.530">
    <property type="entry name" value="GntR ligand-binding domain-like"/>
    <property type="match status" value="1"/>
</dbReference>
<gene>
    <name evidence="5" type="ORF">OU682_17205</name>
</gene>
<dbReference type="EMBL" id="JAPTYD010000035">
    <property type="protein sequence ID" value="MCZ0963348.1"/>
    <property type="molecule type" value="Genomic_DNA"/>
</dbReference>
<dbReference type="InterPro" id="IPR036390">
    <property type="entry name" value="WH_DNA-bd_sf"/>
</dbReference>
<accession>A0ABT4J8A1</accession>
<keyword evidence="2" id="KW-0238">DNA-binding</keyword>
<dbReference type="PANTHER" id="PTHR43537:SF5">
    <property type="entry name" value="UXU OPERON TRANSCRIPTIONAL REGULATOR"/>
    <property type="match status" value="1"/>
</dbReference>
<keyword evidence="6" id="KW-1185">Reference proteome</keyword>
<dbReference type="InterPro" id="IPR036388">
    <property type="entry name" value="WH-like_DNA-bd_sf"/>
</dbReference>
<dbReference type="SMART" id="SM00895">
    <property type="entry name" value="FCD"/>
    <property type="match status" value="1"/>
</dbReference>
<evidence type="ECO:0000259" key="4">
    <source>
        <dbReference type="PROSITE" id="PS50949"/>
    </source>
</evidence>
<evidence type="ECO:0000256" key="1">
    <source>
        <dbReference type="ARBA" id="ARBA00023015"/>
    </source>
</evidence>
<dbReference type="Pfam" id="PF00392">
    <property type="entry name" value="GntR"/>
    <property type="match status" value="1"/>
</dbReference>
<reference evidence="5" key="1">
    <citation type="submission" date="2022-12" db="EMBL/GenBank/DDBJ databases">
        <title>Paracoccus sp. EF6 isolated from a lake water.</title>
        <authorList>
            <person name="Liu H."/>
        </authorList>
    </citation>
    <scope>NUCLEOTIDE SEQUENCE</scope>
    <source>
        <strain evidence="5">EF6</strain>
    </source>
</reference>
<keyword evidence="3" id="KW-0804">Transcription</keyword>
<dbReference type="SMART" id="SM00345">
    <property type="entry name" value="HTH_GNTR"/>
    <property type="match status" value="1"/>
</dbReference>
<protein>
    <submittedName>
        <fullName evidence="5">FCD domain-containing protein</fullName>
    </submittedName>
</protein>
<proteinExistence type="predicted"/>
<dbReference type="CDD" id="cd07377">
    <property type="entry name" value="WHTH_GntR"/>
    <property type="match status" value="1"/>
</dbReference>
<dbReference type="SUPFAM" id="SSF48008">
    <property type="entry name" value="GntR ligand-binding domain-like"/>
    <property type="match status" value="1"/>
</dbReference>
<dbReference type="PANTHER" id="PTHR43537">
    <property type="entry name" value="TRANSCRIPTIONAL REGULATOR, GNTR FAMILY"/>
    <property type="match status" value="1"/>
</dbReference>
<dbReference type="Gene3D" id="1.10.10.10">
    <property type="entry name" value="Winged helix-like DNA-binding domain superfamily/Winged helix DNA-binding domain"/>
    <property type="match status" value="1"/>
</dbReference>
<dbReference type="InterPro" id="IPR000524">
    <property type="entry name" value="Tscrpt_reg_HTH_GntR"/>
</dbReference>
<keyword evidence="1" id="KW-0805">Transcription regulation</keyword>
<dbReference type="Pfam" id="PF07729">
    <property type="entry name" value="FCD"/>
    <property type="match status" value="1"/>
</dbReference>
<dbReference type="Proteomes" id="UP001149822">
    <property type="component" value="Unassembled WGS sequence"/>
</dbReference>
<dbReference type="PROSITE" id="PS50949">
    <property type="entry name" value="HTH_GNTR"/>
    <property type="match status" value="1"/>
</dbReference>
<organism evidence="5 6">
    <name type="scientific">Paracoccus benzoatiresistens</name>
    <dbReference type="NCBI Taxonomy" id="2997341"/>
    <lineage>
        <taxon>Bacteria</taxon>
        <taxon>Pseudomonadati</taxon>
        <taxon>Pseudomonadota</taxon>
        <taxon>Alphaproteobacteria</taxon>
        <taxon>Rhodobacterales</taxon>
        <taxon>Paracoccaceae</taxon>
        <taxon>Paracoccus</taxon>
    </lineage>
</organism>
<dbReference type="InterPro" id="IPR008920">
    <property type="entry name" value="TF_FadR/GntR_C"/>
</dbReference>
<dbReference type="InterPro" id="IPR011711">
    <property type="entry name" value="GntR_C"/>
</dbReference>